<feature type="transmembrane region" description="Helical" evidence="18">
    <location>
        <begin position="155"/>
        <end position="178"/>
    </location>
</feature>
<keyword evidence="14" id="KW-1208">Phospholipid metabolism</keyword>
<evidence type="ECO:0000256" key="10">
    <source>
        <dbReference type="ARBA" id="ARBA00022989"/>
    </source>
</evidence>
<dbReference type="Proteomes" id="UP001296581">
    <property type="component" value="Unassembled WGS sequence"/>
</dbReference>
<dbReference type="EMBL" id="QRTJ01000003">
    <property type="protein sequence ID" value="RGQ70625.1"/>
    <property type="molecule type" value="Genomic_DNA"/>
</dbReference>
<dbReference type="STRING" id="33038.GCA_900067245_00118"/>
<evidence type="ECO:0000256" key="18">
    <source>
        <dbReference type="SAM" id="Phobius"/>
    </source>
</evidence>
<comment type="pathway">
    <text evidence="3">Phospholipid metabolism; phosphatidylglycerol biosynthesis; phosphatidylglycerol from CDP-diacylglycerol: step 1/2.</text>
</comment>
<dbReference type="EMBL" id="JAJBOM010000005">
    <property type="protein sequence ID" value="MCB5618675.1"/>
    <property type="molecule type" value="Genomic_DNA"/>
</dbReference>
<keyword evidence="7" id="KW-0444">Lipid biosynthesis</keyword>
<feature type="transmembrane region" description="Helical" evidence="18">
    <location>
        <begin position="100"/>
        <end position="119"/>
    </location>
</feature>
<dbReference type="EMBL" id="JAPZEG010000012">
    <property type="protein sequence ID" value="MDE1204066.1"/>
    <property type="molecule type" value="Genomic_DNA"/>
</dbReference>
<evidence type="ECO:0000313" key="25">
    <source>
        <dbReference type="EMBL" id="RGQ70625.1"/>
    </source>
</evidence>
<keyword evidence="10 18" id="KW-1133">Transmembrane helix</keyword>
<evidence type="ECO:0000313" key="19">
    <source>
        <dbReference type="EMBL" id="MCB5618675.1"/>
    </source>
</evidence>
<dbReference type="PANTHER" id="PTHR14269">
    <property type="entry name" value="CDP-DIACYLGLYCEROL--GLYCEROL-3-PHOSPHATE 3-PHOSPHATIDYLTRANSFERASE-RELATED"/>
    <property type="match status" value="1"/>
</dbReference>
<organism evidence="21 31">
    <name type="scientific">Mediterraneibacter gnavus</name>
    <name type="common">Ruminococcus gnavus</name>
    <dbReference type="NCBI Taxonomy" id="33038"/>
    <lineage>
        <taxon>Bacteria</taxon>
        <taxon>Bacillati</taxon>
        <taxon>Bacillota</taxon>
        <taxon>Clostridia</taxon>
        <taxon>Lachnospirales</taxon>
        <taxon>Lachnospiraceae</taxon>
        <taxon>Mediterraneibacter</taxon>
    </lineage>
</organism>
<feature type="transmembrane region" description="Helical" evidence="18">
    <location>
        <begin position="131"/>
        <end position="149"/>
    </location>
</feature>
<reference evidence="22" key="3">
    <citation type="submission" date="2020-02" db="EMBL/GenBank/DDBJ databases">
        <authorList>
            <person name="Littmann E."/>
            <person name="Sorbara M."/>
        </authorList>
    </citation>
    <scope>NUCLEOTIDE SEQUENCE</scope>
    <source>
        <strain evidence="24">MSK.11.9</strain>
        <strain evidence="23">MSK.15.32</strain>
        <strain evidence="22">MSK.22.53</strain>
    </source>
</reference>
<comment type="function">
    <text evidence="1">This protein catalyzes the committed step to the synthesis of the acidic phospholipids.</text>
</comment>
<evidence type="ECO:0000256" key="2">
    <source>
        <dbReference type="ARBA" id="ARBA00004141"/>
    </source>
</evidence>
<evidence type="ECO:0000313" key="23">
    <source>
        <dbReference type="EMBL" id="NSI56907.1"/>
    </source>
</evidence>
<dbReference type="GO" id="GO:0006655">
    <property type="term" value="P:phosphatidylglycerol biosynthetic process"/>
    <property type="evidence" value="ECO:0007669"/>
    <property type="project" value="UniProtKB-UniPathway"/>
</dbReference>
<dbReference type="EMBL" id="QRLN01000001">
    <property type="protein sequence ID" value="RHJ16232.1"/>
    <property type="molecule type" value="Genomic_DNA"/>
</dbReference>
<evidence type="ECO:0000313" key="27">
    <source>
        <dbReference type="EMBL" id="RHJ16232.1"/>
    </source>
</evidence>
<dbReference type="PIRSF" id="PIRSF000847">
    <property type="entry name" value="Phos_ph_gly_syn"/>
    <property type="match status" value="1"/>
</dbReference>
<comment type="catalytic activity">
    <reaction evidence="16">
        <text>a CDP-1,2-diacyl-sn-glycerol + sn-glycerol 3-phosphate = a 1,2-diacyl-sn-glycero-3-phospho-(1'-sn-glycero-3'-phosphate) + CMP + H(+)</text>
        <dbReference type="Rhea" id="RHEA:12593"/>
        <dbReference type="ChEBI" id="CHEBI:15378"/>
        <dbReference type="ChEBI" id="CHEBI:57597"/>
        <dbReference type="ChEBI" id="CHEBI:58332"/>
        <dbReference type="ChEBI" id="CHEBI:60110"/>
        <dbReference type="ChEBI" id="CHEBI:60377"/>
        <dbReference type="EC" id="2.7.8.5"/>
    </reaction>
</comment>
<evidence type="ECO:0000256" key="1">
    <source>
        <dbReference type="ARBA" id="ARBA00003973"/>
    </source>
</evidence>
<reference evidence="28 29" key="1">
    <citation type="submission" date="2018-08" db="EMBL/GenBank/DDBJ databases">
        <title>A genome reference for cultivated species of the human gut microbiota.</title>
        <authorList>
            <person name="Zou Y."/>
            <person name="Xue W."/>
            <person name="Luo G."/>
        </authorList>
    </citation>
    <scope>NUCLEOTIDE SEQUENCE [LARGE SCALE GENOMIC DNA]</scope>
    <source>
        <strain evidence="25 30">AF27-4BH</strain>
        <strain evidence="27 28">AM12-54</strain>
        <strain evidence="26 29">AM32-6</strain>
    </source>
</reference>
<reference evidence="22" key="2">
    <citation type="journal article" date="2020" name="Cell Host Microbe">
        <title>Functional and Genomic Variation between Human-Derived Isolates of Lachnospiraceae Reveals Inter- and Intra-Species Diversity.</title>
        <authorList>
            <person name="Sorbara M.T."/>
            <person name="Littmann E.R."/>
            <person name="Fontana E."/>
            <person name="Moody T.U."/>
            <person name="Kohout C.E."/>
            <person name="Gjonbalaj M."/>
            <person name="Eaton V."/>
            <person name="Seok R."/>
            <person name="Leiner I.M."/>
            <person name="Pamer E.G."/>
        </authorList>
    </citation>
    <scope>NUCLEOTIDE SEQUENCE</scope>
    <source>
        <strain evidence="24">MSK.11.9</strain>
        <strain evidence="23">MSK.15.32</strain>
        <strain evidence="22">MSK.22.53</strain>
    </source>
</reference>
<keyword evidence="8 17" id="KW-0808">Transferase</keyword>
<dbReference type="InterPro" id="IPR000462">
    <property type="entry name" value="CDP-OH_P_trans"/>
</dbReference>
<feature type="transmembrane region" description="Helical" evidence="18">
    <location>
        <begin position="12"/>
        <end position="34"/>
    </location>
</feature>
<dbReference type="Proteomes" id="UP001296580">
    <property type="component" value="Unassembled WGS sequence"/>
</dbReference>
<reference evidence="21" key="5">
    <citation type="submission" date="2022-12" db="EMBL/GenBank/DDBJ databases">
        <title>Genome of R. gnavus strain RSHDN_120.</title>
        <authorList>
            <person name="Abdugheni R."/>
        </authorList>
    </citation>
    <scope>NUCLEOTIDE SEQUENCE</scope>
    <source>
        <strain evidence="21">RSHDN_120</strain>
    </source>
</reference>
<evidence type="ECO:0000256" key="11">
    <source>
        <dbReference type="ARBA" id="ARBA00023098"/>
    </source>
</evidence>
<dbReference type="EMBL" id="JAAIRM010000002">
    <property type="protein sequence ID" value="NSI18079.1"/>
    <property type="molecule type" value="Genomic_DNA"/>
</dbReference>
<dbReference type="Proteomes" id="UP000284472">
    <property type="component" value="Unassembled WGS sequence"/>
</dbReference>
<reference evidence="19" key="4">
    <citation type="submission" date="2021-10" db="EMBL/GenBank/DDBJ databases">
        <title>Collection of gut derived symbiotic bacterial strains cultured from healthy donors.</title>
        <authorList>
            <person name="Lin H."/>
            <person name="Littmann E."/>
            <person name="Claire K."/>
            <person name="Pamer E."/>
        </authorList>
    </citation>
    <scope>NUCLEOTIDE SEQUENCE</scope>
    <source>
        <strain evidence="19">MSK.23.18</strain>
    </source>
</reference>
<evidence type="ECO:0000256" key="15">
    <source>
        <dbReference type="ARBA" id="ARBA00033018"/>
    </source>
</evidence>
<evidence type="ECO:0000313" key="29">
    <source>
        <dbReference type="Proteomes" id="UP000284472"/>
    </source>
</evidence>
<evidence type="ECO:0000313" key="20">
    <source>
        <dbReference type="EMBL" id="MDB8738530.1"/>
    </source>
</evidence>
<dbReference type="InterPro" id="IPR004570">
    <property type="entry name" value="Phosphatidylglycerol_P_synth"/>
</dbReference>
<dbReference type="PROSITE" id="PS00379">
    <property type="entry name" value="CDP_ALCOHOL_P_TRANSF"/>
    <property type="match status" value="1"/>
</dbReference>
<comment type="subcellular location">
    <subcellularLocation>
        <location evidence="2">Membrane</location>
        <topology evidence="2">Multi-pass membrane protein</topology>
    </subcellularLocation>
</comment>
<evidence type="ECO:0000313" key="21">
    <source>
        <dbReference type="EMBL" id="MDE1204066.1"/>
    </source>
</evidence>
<keyword evidence="13" id="KW-0594">Phospholipid biosynthesis</keyword>
<dbReference type="EMBL" id="QSIR01000003">
    <property type="protein sequence ID" value="RHD08419.1"/>
    <property type="molecule type" value="Genomic_DNA"/>
</dbReference>
<evidence type="ECO:0000256" key="14">
    <source>
        <dbReference type="ARBA" id="ARBA00023264"/>
    </source>
</evidence>
<dbReference type="EMBL" id="JAAIRV010000001">
    <property type="protein sequence ID" value="NSI56907.1"/>
    <property type="molecule type" value="Genomic_DNA"/>
</dbReference>
<dbReference type="Proteomes" id="UP001297370">
    <property type="component" value="Unassembled WGS sequence"/>
</dbReference>
<evidence type="ECO:0000256" key="6">
    <source>
        <dbReference type="ARBA" id="ARBA00014944"/>
    </source>
</evidence>
<evidence type="ECO:0000256" key="17">
    <source>
        <dbReference type="RuleBase" id="RU003750"/>
    </source>
</evidence>
<dbReference type="EC" id="2.7.8.5" evidence="5"/>
<name>A0A2N5NVW8_MEDGN</name>
<proteinExistence type="inferred from homology"/>
<evidence type="ECO:0000256" key="12">
    <source>
        <dbReference type="ARBA" id="ARBA00023136"/>
    </source>
</evidence>
<keyword evidence="9 18" id="KW-0812">Transmembrane</keyword>
<dbReference type="Proteomes" id="UP001149331">
    <property type="component" value="Unassembled WGS sequence"/>
</dbReference>
<dbReference type="Pfam" id="PF01066">
    <property type="entry name" value="CDP-OH_P_transf"/>
    <property type="match status" value="1"/>
</dbReference>
<protein>
    <recommendedName>
        <fullName evidence="6">CDP-diacylglycerol--glycerol-3-phosphate 3-phosphatidyltransferase</fullName>
        <ecNumber evidence="5">2.7.8.5</ecNumber>
    </recommendedName>
    <alternativeName>
        <fullName evidence="15">Phosphatidylglycerophosphate synthase</fullName>
    </alternativeName>
</protein>
<dbReference type="Gene3D" id="1.20.120.1760">
    <property type="match status" value="1"/>
</dbReference>
<comment type="similarity">
    <text evidence="4 17">Belongs to the CDP-alcohol phosphatidyltransferase class-I family.</text>
</comment>
<evidence type="ECO:0000313" key="26">
    <source>
        <dbReference type="EMBL" id="RHD08419.1"/>
    </source>
</evidence>
<dbReference type="EMBL" id="JAAIRY010000005">
    <property type="protein sequence ID" value="NSI64653.1"/>
    <property type="molecule type" value="Genomic_DNA"/>
</dbReference>
<evidence type="ECO:0000256" key="5">
    <source>
        <dbReference type="ARBA" id="ARBA00013170"/>
    </source>
</evidence>
<dbReference type="Proteomes" id="UP000283992">
    <property type="component" value="Unassembled WGS sequence"/>
</dbReference>
<dbReference type="GeneID" id="57432573"/>
<dbReference type="Proteomes" id="UP001296643">
    <property type="component" value="Unassembled WGS sequence"/>
</dbReference>
<evidence type="ECO:0000256" key="7">
    <source>
        <dbReference type="ARBA" id="ARBA00022516"/>
    </source>
</evidence>
<evidence type="ECO:0000256" key="9">
    <source>
        <dbReference type="ARBA" id="ARBA00022692"/>
    </source>
</evidence>
<dbReference type="InterPro" id="IPR050324">
    <property type="entry name" value="CDP-alcohol_PTase-I"/>
</dbReference>
<dbReference type="EMBL" id="JAQMLR010000005">
    <property type="protein sequence ID" value="MDB8738530.1"/>
    <property type="molecule type" value="Genomic_DNA"/>
</dbReference>
<sequence>MKRFSKKEIFSIPNLMGYFRILLIPVFCYLYITAETEREYLYAALVVLLSSLTDLFDGKIARRFHMVTELGKALDPIADKLTHAALAICLATRYPMMWALIALMLVKEGYMGVMGLIFLKKGKMLDGAMWFGKVCTAVLFAGLLVLFLFSQLEAAVVNGIIMIMMGIMIVTLCMYVPVFQKMKHKEKKDGEE</sequence>
<evidence type="ECO:0000313" key="30">
    <source>
        <dbReference type="Proteomes" id="UP000286137"/>
    </source>
</evidence>
<reference evidence="20" key="6">
    <citation type="submission" date="2023-01" db="EMBL/GenBank/DDBJ databases">
        <title>Human gut microbiome strain richness.</title>
        <authorList>
            <person name="Chen-Liaw A."/>
        </authorList>
    </citation>
    <scope>NUCLEOTIDE SEQUENCE</scope>
    <source>
        <strain evidence="20">1001217st1_A9_1001217B_191108</strain>
    </source>
</reference>
<dbReference type="InterPro" id="IPR043130">
    <property type="entry name" value="CDP-OH_PTrfase_TM_dom"/>
</dbReference>
<dbReference type="GO" id="GO:0016020">
    <property type="term" value="C:membrane"/>
    <property type="evidence" value="ECO:0007669"/>
    <property type="project" value="UniProtKB-SubCell"/>
</dbReference>
<keyword evidence="11" id="KW-0443">Lipid metabolism</keyword>
<evidence type="ECO:0000256" key="8">
    <source>
        <dbReference type="ARBA" id="ARBA00022679"/>
    </source>
</evidence>
<dbReference type="InterPro" id="IPR048254">
    <property type="entry name" value="CDP_ALCOHOL_P_TRANSF_CS"/>
</dbReference>
<dbReference type="RefSeq" id="WP_004842896.1">
    <property type="nucleotide sequence ID" value="NZ_AP031446.1"/>
</dbReference>
<comment type="caution">
    <text evidence="21">The sequence shown here is derived from an EMBL/GenBank/DDBJ whole genome shotgun (WGS) entry which is preliminary data.</text>
</comment>
<evidence type="ECO:0000313" key="28">
    <source>
        <dbReference type="Proteomes" id="UP000283992"/>
    </source>
</evidence>
<evidence type="ECO:0000256" key="16">
    <source>
        <dbReference type="ARBA" id="ARBA00048586"/>
    </source>
</evidence>
<evidence type="ECO:0000313" key="24">
    <source>
        <dbReference type="EMBL" id="NSI64653.1"/>
    </source>
</evidence>
<dbReference type="UniPathway" id="UPA00084">
    <property type="reaction ID" value="UER00503"/>
</dbReference>
<dbReference type="GO" id="GO:0008444">
    <property type="term" value="F:CDP-diacylglycerol-glycerol-3-phosphate 3-phosphatidyltransferase activity"/>
    <property type="evidence" value="ECO:0007669"/>
    <property type="project" value="UniProtKB-EC"/>
</dbReference>
<accession>A0A2N5NVW8</accession>
<dbReference type="AlphaFoldDB" id="A0A2N5NVW8"/>
<evidence type="ECO:0000256" key="13">
    <source>
        <dbReference type="ARBA" id="ARBA00023209"/>
    </source>
</evidence>
<evidence type="ECO:0000313" key="31">
    <source>
        <dbReference type="Proteomes" id="UP001149331"/>
    </source>
</evidence>
<evidence type="ECO:0000256" key="4">
    <source>
        <dbReference type="ARBA" id="ARBA00010441"/>
    </source>
</evidence>
<evidence type="ECO:0000313" key="22">
    <source>
        <dbReference type="EMBL" id="NSI18079.1"/>
    </source>
</evidence>
<dbReference type="Proteomes" id="UP001211731">
    <property type="component" value="Unassembled WGS sequence"/>
</dbReference>
<keyword evidence="12 18" id="KW-0472">Membrane</keyword>
<dbReference type="Proteomes" id="UP000286137">
    <property type="component" value="Unassembled WGS sequence"/>
</dbReference>
<dbReference type="PANTHER" id="PTHR14269:SF62">
    <property type="entry name" value="CDP-DIACYLGLYCEROL--GLYCEROL-3-PHOSPHATE 3-PHOSPHATIDYLTRANSFERASE 1, CHLOROPLASTIC"/>
    <property type="match status" value="1"/>
</dbReference>
<evidence type="ECO:0000256" key="3">
    <source>
        <dbReference type="ARBA" id="ARBA00005042"/>
    </source>
</evidence>
<gene>
    <name evidence="27" type="ORF">DW142_01015</name>
    <name evidence="26" type="ORF">DW812_03615</name>
    <name evidence="25" type="ORF">DWY88_02575</name>
    <name evidence="22" type="ORF">G4958_01650</name>
    <name evidence="24" type="ORF">G4981_05095</name>
    <name evidence="23" type="ORF">G4993_00595</name>
    <name evidence="19" type="ORF">LIQ08_05795</name>
    <name evidence="21" type="ORF">O4N78_10880</name>
    <name evidence="20" type="ORF">PNU63_07030</name>
</gene>